<gene>
    <name evidence="2" type="ORF">KN815_10060</name>
</gene>
<evidence type="ECO:0000313" key="3">
    <source>
        <dbReference type="Proteomes" id="UP000720508"/>
    </source>
</evidence>
<evidence type="ECO:0000256" key="1">
    <source>
        <dbReference type="SAM" id="MobiDB-lite"/>
    </source>
</evidence>
<protein>
    <submittedName>
        <fullName evidence="2">Uncharacterized protein</fullName>
    </submittedName>
</protein>
<feature type="compositionally biased region" description="Basic residues" evidence="1">
    <location>
        <begin position="1"/>
        <end position="12"/>
    </location>
</feature>
<dbReference type="RefSeq" id="WP_216341423.1">
    <property type="nucleotide sequence ID" value="NZ_JAHLEM010000084.1"/>
</dbReference>
<keyword evidence="3" id="KW-1185">Reference proteome</keyword>
<evidence type="ECO:0000313" key="2">
    <source>
        <dbReference type="EMBL" id="MBU3864411.1"/>
    </source>
</evidence>
<dbReference type="EMBL" id="JAHLEM010000084">
    <property type="protein sequence ID" value="MBU3864411.1"/>
    <property type="molecule type" value="Genomic_DNA"/>
</dbReference>
<proteinExistence type="predicted"/>
<feature type="region of interest" description="Disordered" evidence="1">
    <location>
        <begin position="1"/>
        <end position="28"/>
    </location>
</feature>
<sequence>MLVRSGGRRRGAHSVPASNDSGSGNGRLAGGELDTAWTACEDHDHNPETGAPCGDSFLDCFHCGSCLVTRTHLPRLLSLLDSLGALRQQMNEIDWWKRYGPAWLAIRRDILTKFTPAEVDKVRQHPLPDALLDLVEAPWEQP</sequence>
<comment type="caution">
    <text evidence="2">The sequence shown here is derived from an EMBL/GenBank/DDBJ whole genome shotgun (WGS) entry which is preliminary data.</text>
</comment>
<accession>A0ABS6CBY2</accession>
<organism evidence="2 3">
    <name type="scientific">Streptomyces niphimycinicus</name>
    <dbReference type="NCBI Taxonomy" id="2842201"/>
    <lineage>
        <taxon>Bacteria</taxon>
        <taxon>Bacillati</taxon>
        <taxon>Actinomycetota</taxon>
        <taxon>Actinomycetes</taxon>
        <taxon>Kitasatosporales</taxon>
        <taxon>Streptomycetaceae</taxon>
        <taxon>Streptomyces</taxon>
    </lineage>
</organism>
<name>A0ABS6CBY2_9ACTN</name>
<dbReference type="Proteomes" id="UP000720508">
    <property type="component" value="Unassembled WGS sequence"/>
</dbReference>
<reference evidence="2 3" key="1">
    <citation type="submission" date="2021-06" db="EMBL/GenBank/DDBJ databases">
        <authorList>
            <person name="Pan X."/>
        </authorList>
    </citation>
    <scope>NUCLEOTIDE SEQUENCE [LARGE SCALE GENOMIC DNA]</scope>
    <source>
        <strain evidence="2 3">4503</strain>
    </source>
</reference>